<reference evidence="4" key="1">
    <citation type="submission" date="2023-04" db="EMBL/GenBank/DDBJ databases">
        <title>Ambrosiozyma monospora NBRC 1965.</title>
        <authorList>
            <person name="Ichikawa N."/>
            <person name="Sato H."/>
            <person name="Tonouchi N."/>
        </authorList>
    </citation>
    <scope>NUCLEOTIDE SEQUENCE</scope>
    <source>
        <strain evidence="4">NBRC 1965</strain>
    </source>
</reference>
<feature type="compositionally biased region" description="Low complexity" evidence="1">
    <location>
        <begin position="715"/>
        <end position="752"/>
    </location>
</feature>
<dbReference type="InterPro" id="IPR000261">
    <property type="entry name" value="EH_dom"/>
</dbReference>
<feature type="region of interest" description="Disordered" evidence="1">
    <location>
        <begin position="156"/>
        <end position="430"/>
    </location>
</feature>
<dbReference type="InterPro" id="IPR011992">
    <property type="entry name" value="EF-hand-dom_pair"/>
</dbReference>
<dbReference type="PANTHER" id="PTHR11216:SF170">
    <property type="entry name" value="DYNAMIN ASSOCIATED PROTEIN 160, ISOFORM D"/>
    <property type="match status" value="1"/>
</dbReference>
<feature type="compositionally biased region" description="Low complexity" evidence="1">
    <location>
        <begin position="270"/>
        <end position="290"/>
    </location>
</feature>
<evidence type="ECO:0000259" key="2">
    <source>
        <dbReference type="PROSITE" id="PS50031"/>
    </source>
</evidence>
<proteinExistence type="predicted"/>
<feature type="compositionally biased region" description="Acidic residues" evidence="1">
    <location>
        <begin position="291"/>
        <end position="300"/>
    </location>
</feature>
<dbReference type="OrthoDB" id="524326at2759"/>
<dbReference type="PROSITE" id="PS50222">
    <property type="entry name" value="EF_HAND_2"/>
    <property type="match status" value="1"/>
</dbReference>
<feature type="region of interest" description="Disordered" evidence="1">
    <location>
        <begin position="34"/>
        <end position="54"/>
    </location>
</feature>
<dbReference type="InterPro" id="IPR002048">
    <property type="entry name" value="EF_hand_dom"/>
</dbReference>
<dbReference type="Proteomes" id="UP001165063">
    <property type="component" value="Unassembled WGS sequence"/>
</dbReference>
<dbReference type="EMBL" id="BSXU01004427">
    <property type="protein sequence ID" value="GMG43996.1"/>
    <property type="molecule type" value="Genomic_DNA"/>
</dbReference>
<sequence>MHLIQSFLNKSMTIVPTVIPEPIWAIANQATAPSLPTTPTSPVSRQHSGGSVSSSGATNLNTWIMSSSQKQQYSALFDNLDKHKSGRISGGEVATFLSTSKLSNDILAVIWELANINDDENFNKQEFAIAMYLVQKKLAGFELPDDTPQELIQSSTYSLSASPEQSRQSSVNYTPLQNPPIPHGQQQQQVAPPLPPQPGKSPAYPQQQQQPIQKQNTHMDDLLDVFGPSAPAPQPPQARSASPAPGAAPTLTNSVTGGRAAFVPSSNFGQHLQQQQQPAGSQQQATGTGEESSDDEEGPEDITARKVAPPAIPGREQKPTFTGNSRQASSSPVASPATPNYDALRFGPPATSATASPAVQYQAQHTREFSEQSAASGFSDFSNFSNQPSGFSNQPAQGFSNQPAPGFSNQRASSSPVQHNFTGSNDRDISNKLTQTTVDIANFSNQINSLSNQTGNQSKKREKAQKELERTQKVKEKIESQLSQLKNFYEREVQQVQKVQQVLITSKQETEALNQELSVAEANYHAEQTKLQQLQSQYEESQKENQAMKEKLGVLNAECIDLKQQLEEFTVKTKQTQNMCVVAQQQVASQEAENNGLKQKIEQVLANIREIEAKHAGLVSRSDQLDDEQLDLHERHGDLSADYAEKNLNYSSALASGAYVAGGAVLGAGAAALGSAALNRSTDSSEEIPTASLDDFDSDAFVTNSAAQDRQVVMSPSESASAFDSSVKSNGDTEPTQTTESQQPPDTQQQQQFHLPFAIPHSETSSIQNNPSQSVRGDLDAPDSPTSTIEEEKFGAVPPVILSSQIMPEGGQPLPSQQTRPTFDQTESFELVDRDEATTVIASPR</sequence>
<dbReference type="PROSITE" id="PS50031">
    <property type="entry name" value="EH"/>
    <property type="match status" value="1"/>
</dbReference>
<dbReference type="SUPFAM" id="SSF47473">
    <property type="entry name" value="EF-hand"/>
    <property type="match status" value="1"/>
</dbReference>
<feature type="domain" description="EF-hand" evidence="3">
    <location>
        <begin position="68"/>
        <end position="103"/>
    </location>
</feature>
<feature type="compositionally biased region" description="Polar residues" evidence="1">
    <location>
        <begin position="371"/>
        <end position="424"/>
    </location>
</feature>
<dbReference type="PANTHER" id="PTHR11216">
    <property type="entry name" value="EH DOMAIN"/>
    <property type="match status" value="1"/>
</dbReference>
<accession>A0A9W7DHZ6</accession>
<feature type="compositionally biased region" description="Low complexity" evidence="1">
    <location>
        <begin position="328"/>
        <end position="339"/>
    </location>
</feature>
<feature type="compositionally biased region" description="Polar residues" evidence="1">
    <location>
        <begin position="762"/>
        <end position="775"/>
    </location>
</feature>
<keyword evidence="5" id="KW-1185">Reference proteome</keyword>
<evidence type="ECO:0000313" key="5">
    <source>
        <dbReference type="Proteomes" id="UP001165063"/>
    </source>
</evidence>
<dbReference type="GO" id="GO:0005509">
    <property type="term" value="F:calcium ion binding"/>
    <property type="evidence" value="ECO:0007669"/>
    <property type="project" value="InterPro"/>
</dbReference>
<feature type="compositionally biased region" description="Polar residues" evidence="1">
    <location>
        <begin position="156"/>
        <end position="176"/>
    </location>
</feature>
<evidence type="ECO:0000259" key="3">
    <source>
        <dbReference type="PROSITE" id="PS50222"/>
    </source>
</evidence>
<feature type="compositionally biased region" description="Low complexity" evidence="1">
    <location>
        <begin position="237"/>
        <end position="249"/>
    </location>
</feature>
<evidence type="ECO:0000256" key="1">
    <source>
        <dbReference type="SAM" id="MobiDB-lite"/>
    </source>
</evidence>
<dbReference type="GO" id="GO:0005737">
    <property type="term" value="C:cytoplasm"/>
    <property type="evidence" value="ECO:0007669"/>
    <property type="project" value="TreeGrafter"/>
</dbReference>
<dbReference type="GO" id="GO:0016197">
    <property type="term" value="P:endosomal transport"/>
    <property type="evidence" value="ECO:0007669"/>
    <property type="project" value="TreeGrafter"/>
</dbReference>
<dbReference type="CDD" id="cd00052">
    <property type="entry name" value="EH"/>
    <property type="match status" value="1"/>
</dbReference>
<dbReference type="Pfam" id="PF12763">
    <property type="entry name" value="EH"/>
    <property type="match status" value="1"/>
</dbReference>
<feature type="region of interest" description="Disordered" evidence="1">
    <location>
        <begin position="707"/>
        <end position="796"/>
    </location>
</feature>
<dbReference type="SMART" id="SM00027">
    <property type="entry name" value="EH"/>
    <property type="match status" value="1"/>
</dbReference>
<feature type="compositionally biased region" description="Low complexity" evidence="1">
    <location>
        <begin position="205"/>
        <end position="215"/>
    </location>
</feature>
<evidence type="ECO:0000313" key="4">
    <source>
        <dbReference type="EMBL" id="GMG43996.1"/>
    </source>
</evidence>
<protein>
    <submittedName>
        <fullName evidence="4">Unnamed protein product</fullName>
    </submittedName>
</protein>
<dbReference type="GO" id="GO:0006897">
    <property type="term" value="P:endocytosis"/>
    <property type="evidence" value="ECO:0007669"/>
    <property type="project" value="TreeGrafter"/>
</dbReference>
<feature type="compositionally biased region" description="Polar residues" evidence="1">
    <location>
        <begin position="448"/>
        <end position="457"/>
    </location>
</feature>
<dbReference type="Gene3D" id="1.10.238.10">
    <property type="entry name" value="EF-hand"/>
    <property type="match status" value="1"/>
</dbReference>
<dbReference type="AlphaFoldDB" id="A0A9W7DHZ6"/>
<feature type="domain" description="EH" evidence="2">
    <location>
        <begin position="69"/>
        <end position="158"/>
    </location>
</feature>
<name>A0A9W7DHZ6_AMBMO</name>
<feature type="region of interest" description="Disordered" evidence="1">
    <location>
        <begin position="448"/>
        <end position="471"/>
    </location>
</feature>
<feature type="compositionally biased region" description="Low complexity" evidence="1">
    <location>
        <begin position="348"/>
        <end position="358"/>
    </location>
</feature>
<gene>
    <name evidence="4" type="ORF">Amon01_000670000</name>
</gene>
<comment type="caution">
    <text evidence="4">The sequence shown here is derived from an EMBL/GenBank/DDBJ whole genome shotgun (WGS) entry which is preliminary data.</text>
</comment>
<dbReference type="GO" id="GO:0005886">
    <property type="term" value="C:plasma membrane"/>
    <property type="evidence" value="ECO:0007669"/>
    <property type="project" value="TreeGrafter"/>
</dbReference>
<organism evidence="4 5">
    <name type="scientific">Ambrosiozyma monospora</name>
    <name type="common">Yeast</name>
    <name type="synonym">Endomycopsis monosporus</name>
    <dbReference type="NCBI Taxonomy" id="43982"/>
    <lineage>
        <taxon>Eukaryota</taxon>
        <taxon>Fungi</taxon>
        <taxon>Dikarya</taxon>
        <taxon>Ascomycota</taxon>
        <taxon>Saccharomycotina</taxon>
        <taxon>Pichiomycetes</taxon>
        <taxon>Pichiales</taxon>
        <taxon>Pichiaceae</taxon>
        <taxon>Ambrosiozyma</taxon>
    </lineage>
</organism>